<accession>A0A9K3D1A5</accession>
<keyword evidence="4" id="KW-0808">Transferase</keyword>
<evidence type="ECO:0000259" key="5">
    <source>
        <dbReference type="PROSITE" id="PS50011"/>
    </source>
</evidence>
<evidence type="ECO:0000313" key="7">
    <source>
        <dbReference type="Proteomes" id="UP000265618"/>
    </source>
</evidence>
<dbReference type="InterPro" id="IPR008271">
    <property type="entry name" value="Ser/Thr_kinase_AS"/>
</dbReference>
<dbReference type="Gene3D" id="1.10.510.10">
    <property type="entry name" value="Transferase(Phosphotransferase) domain 1"/>
    <property type="match status" value="1"/>
</dbReference>
<dbReference type="PIRSF" id="PIRSF000654">
    <property type="entry name" value="Integrin-linked_kinase"/>
    <property type="match status" value="1"/>
</dbReference>
<proteinExistence type="inferred from homology"/>
<comment type="caution">
    <text evidence="6">The sequence shown here is derived from an EMBL/GenBank/DDBJ whole genome shotgun (WGS) entry which is preliminary data.</text>
</comment>
<dbReference type="GO" id="GO:0004674">
    <property type="term" value="F:protein serine/threonine kinase activity"/>
    <property type="evidence" value="ECO:0007669"/>
    <property type="project" value="UniProtKB-KW"/>
</dbReference>
<dbReference type="InterPro" id="IPR000719">
    <property type="entry name" value="Prot_kinase_dom"/>
</dbReference>
<dbReference type="InterPro" id="IPR053235">
    <property type="entry name" value="Ser_Thr_kinase"/>
</dbReference>
<dbReference type="InterPro" id="IPR011009">
    <property type="entry name" value="Kinase-like_dom_sf"/>
</dbReference>
<dbReference type="AlphaFoldDB" id="A0A9K3D1A5"/>
<dbReference type="OrthoDB" id="8693905at2759"/>
<evidence type="ECO:0000313" key="6">
    <source>
        <dbReference type="EMBL" id="GIQ86867.1"/>
    </source>
</evidence>
<comment type="similarity">
    <text evidence="4">Belongs to the protein kinase superfamily.</text>
</comment>
<evidence type="ECO:0000256" key="4">
    <source>
        <dbReference type="RuleBase" id="RU000304"/>
    </source>
</evidence>
<evidence type="ECO:0000256" key="1">
    <source>
        <dbReference type="ARBA" id="ARBA00022741"/>
    </source>
</evidence>
<dbReference type="PROSITE" id="PS00108">
    <property type="entry name" value="PROTEIN_KINASE_ST"/>
    <property type="match status" value="1"/>
</dbReference>
<organism evidence="6 7">
    <name type="scientific">Kipferlia bialata</name>
    <dbReference type="NCBI Taxonomy" id="797122"/>
    <lineage>
        <taxon>Eukaryota</taxon>
        <taxon>Metamonada</taxon>
        <taxon>Carpediemonas-like organisms</taxon>
        <taxon>Kipferlia</taxon>
    </lineage>
</organism>
<dbReference type="Pfam" id="PF00069">
    <property type="entry name" value="Pkinase"/>
    <property type="match status" value="1"/>
</dbReference>
<name>A0A9K3D1A5_9EUKA</name>
<dbReference type="InterPro" id="IPR017441">
    <property type="entry name" value="Protein_kinase_ATP_BS"/>
</dbReference>
<keyword evidence="2 3" id="KW-0067">ATP-binding</keyword>
<keyword evidence="1 3" id="KW-0547">Nucleotide-binding</keyword>
<dbReference type="PROSITE" id="PS00107">
    <property type="entry name" value="PROTEIN_KINASE_ATP"/>
    <property type="match status" value="1"/>
</dbReference>
<dbReference type="Proteomes" id="UP000265618">
    <property type="component" value="Unassembled WGS sequence"/>
</dbReference>
<evidence type="ECO:0000256" key="3">
    <source>
        <dbReference type="PROSITE-ProRule" id="PRU10141"/>
    </source>
</evidence>
<dbReference type="SMART" id="SM00220">
    <property type="entry name" value="S_TKc"/>
    <property type="match status" value="1"/>
</dbReference>
<sequence>DRYEEGDQLGAGAFGEVFKCTRLKDGKLFACKRVDLRDVVKKDENALRHLSSEISALATLDCPFICAFEEAFKDEDDMLTDSLCIIMELVQGTCLGDILKAKKKGKESISDTDLVSIMCDVLHAMYYCHSKGVLHRDIKPDNIMIDESGERPVAKLIDFGLSTEVDLSDEESAMAETFCGSPTHMSPELMSQVPYGAPSDVWAIGCTFYEMITGRSPLGVCKNLKDLQKKLQSHRVSMLTERDVTVPDLVPVINSMLQV</sequence>
<dbReference type="EMBL" id="BDIP01002815">
    <property type="protein sequence ID" value="GIQ86867.1"/>
    <property type="molecule type" value="Genomic_DNA"/>
</dbReference>
<feature type="binding site" evidence="3">
    <location>
        <position position="42"/>
    </location>
    <ligand>
        <name>ATP</name>
        <dbReference type="ChEBI" id="CHEBI:30616"/>
    </ligand>
</feature>
<keyword evidence="4" id="KW-0723">Serine/threonine-protein kinase</keyword>
<keyword evidence="4" id="KW-0418">Kinase</keyword>
<feature type="domain" description="Protein kinase" evidence="5">
    <location>
        <begin position="3"/>
        <end position="259"/>
    </location>
</feature>
<gene>
    <name evidence="6" type="ORF">KIPB_008795</name>
</gene>
<dbReference type="PANTHER" id="PTHR24361">
    <property type="entry name" value="MITOGEN-ACTIVATED KINASE KINASE KINASE"/>
    <property type="match status" value="1"/>
</dbReference>
<dbReference type="SUPFAM" id="SSF56112">
    <property type="entry name" value="Protein kinase-like (PK-like)"/>
    <property type="match status" value="1"/>
</dbReference>
<reference evidence="6 7" key="1">
    <citation type="journal article" date="2018" name="PLoS ONE">
        <title>The draft genome of Kipferlia bialata reveals reductive genome evolution in fornicate parasites.</title>
        <authorList>
            <person name="Tanifuji G."/>
            <person name="Takabayashi S."/>
            <person name="Kume K."/>
            <person name="Takagi M."/>
            <person name="Nakayama T."/>
            <person name="Kamikawa R."/>
            <person name="Inagaki Y."/>
            <person name="Hashimoto T."/>
        </authorList>
    </citation>
    <scope>NUCLEOTIDE SEQUENCE [LARGE SCALE GENOMIC DNA]</scope>
    <source>
        <strain evidence="6">NY0173</strain>
    </source>
</reference>
<dbReference type="GO" id="GO:0005737">
    <property type="term" value="C:cytoplasm"/>
    <property type="evidence" value="ECO:0007669"/>
    <property type="project" value="TreeGrafter"/>
</dbReference>
<evidence type="ECO:0000256" key="2">
    <source>
        <dbReference type="ARBA" id="ARBA00022840"/>
    </source>
</evidence>
<dbReference type="GO" id="GO:0005524">
    <property type="term" value="F:ATP binding"/>
    <property type="evidence" value="ECO:0007669"/>
    <property type="project" value="UniProtKB-UniRule"/>
</dbReference>
<feature type="non-terminal residue" evidence="6">
    <location>
        <position position="1"/>
    </location>
</feature>
<keyword evidence="7" id="KW-1185">Reference proteome</keyword>
<dbReference type="PROSITE" id="PS50011">
    <property type="entry name" value="PROTEIN_KINASE_DOM"/>
    <property type="match status" value="1"/>
</dbReference>
<protein>
    <recommendedName>
        <fullName evidence="5">Protein kinase domain-containing protein</fullName>
    </recommendedName>
</protein>